<dbReference type="InterPro" id="IPR011250">
    <property type="entry name" value="OMP/PagP_B-barrel"/>
</dbReference>
<evidence type="ECO:0008006" key="3">
    <source>
        <dbReference type="Google" id="ProtNLM"/>
    </source>
</evidence>
<reference evidence="1" key="2">
    <citation type="journal article" date="2021" name="Microbiome">
        <title>Successional dynamics and alternative stable states in a saline activated sludge microbial community over 9 years.</title>
        <authorList>
            <person name="Wang Y."/>
            <person name="Ye J."/>
            <person name="Ju F."/>
            <person name="Liu L."/>
            <person name="Boyd J.A."/>
            <person name="Deng Y."/>
            <person name="Parks D.H."/>
            <person name="Jiang X."/>
            <person name="Yin X."/>
            <person name="Woodcroft B.J."/>
            <person name="Tyson G.W."/>
            <person name="Hugenholtz P."/>
            <person name="Polz M.F."/>
            <person name="Zhang T."/>
        </authorList>
    </citation>
    <scope>NUCLEOTIDE SEQUENCE</scope>
    <source>
        <strain evidence="1">HKST-UBA02</strain>
    </source>
</reference>
<dbReference type="SUPFAM" id="SSF56925">
    <property type="entry name" value="OMPA-like"/>
    <property type="match status" value="1"/>
</dbReference>
<gene>
    <name evidence="1" type="ORF">KDA27_22130</name>
</gene>
<evidence type="ECO:0000313" key="1">
    <source>
        <dbReference type="EMBL" id="MCA9758511.1"/>
    </source>
</evidence>
<comment type="caution">
    <text evidence="1">The sequence shown here is derived from an EMBL/GenBank/DDBJ whole genome shotgun (WGS) entry which is preliminary data.</text>
</comment>
<evidence type="ECO:0000313" key="2">
    <source>
        <dbReference type="Proteomes" id="UP000739538"/>
    </source>
</evidence>
<protein>
    <recommendedName>
        <fullName evidence="3">Outer membrane protein beta-barrel domain-containing protein</fullName>
    </recommendedName>
</protein>
<accession>A0A956SFP9</accession>
<reference evidence="1" key="1">
    <citation type="submission" date="2020-04" db="EMBL/GenBank/DDBJ databases">
        <authorList>
            <person name="Zhang T."/>
        </authorList>
    </citation>
    <scope>NUCLEOTIDE SEQUENCE</scope>
    <source>
        <strain evidence="1">HKST-UBA02</strain>
    </source>
</reference>
<dbReference type="AlphaFoldDB" id="A0A956SFP9"/>
<name>A0A956SFP9_UNCEI</name>
<sequence>MSINIGILVVTFLVSGFATVSAATELRLAEGVALGFSDYDAGTTGGTTNNGEITSGYGGIQIVLRGDESLGFETGIQYGGTGGEASYAPLSGSLDAQSVEWTFHYVGVPLRVRLQRPGSSPFLKVGVCLDLLTRTDFIIGGRENGWNAENPDLSLLAGGGLDIPTSPVPMFIELEGAWGLRNAFGISVSTLRNRTLRLGVGLVWPRGNDI</sequence>
<proteinExistence type="predicted"/>
<dbReference type="Proteomes" id="UP000739538">
    <property type="component" value="Unassembled WGS sequence"/>
</dbReference>
<dbReference type="EMBL" id="JAGQHS010000181">
    <property type="protein sequence ID" value="MCA9758511.1"/>
    <property type="molecule type" value="Genomic_DNA"/>
</dbReference>
<organism evidence="1 2">
    <name type="scientific">Eiseniibacteriota bacterium</name>
    <dbReference type="NCBI Taxonomy" id="2212470"/>
    <lineage>
        <taxon>Bacteria</taxon>
        <taxon>Candidatus Eiseniibacteriota</taxon>
    </lineage>
</organism>